<organism evidence="1 2">
    <name type="scientific">Smallanthus sonchifolius</name>
    <dbReference type="NCBI Taxonomy" id="185202"/>
    <lineage>
        <taxon>Eukaryota</taxon>
        <taxon>Viridiplantae</taxon>
        <taxon>Streptophyta</taxon>
        <taxon>Embryophyta</taxon>
        <taxon>Tracheophyta</taxon>
        <taxon>Spermatophyta</taxon>
        <taxon>Magnoliopsida</taxon>
        <taxon>eudicotyledons</taxon>
        <taxon>Gunneridae</taxon>
        <taxon>Pentapetalae</taxon>
        <taxon>asterids</taxon>
        <taxon>campanulids</taxon>
        <taxon>Asterales</taxon>
        <taxon>Asteraceae</taxon>
        <taxon>Asteroideae</taxon>
        <taxon>Heliantheae alliance</taxon>
        <taxon>Millerieae</taxon>
        <taxon>Smallanthus</taxon>
    </lineage>
</organism>
<reference evidence="2" key="1">
    <citation type="journal article" date="2022" name="Mol. Ecol. Resour.">
        <title>The genomes of chicory, endive, great burdock and yacon provide insights into Asteraceae palaeo-polyploidization history and plant inulin production.</title>
        <authorList>
            <person name="Fan W."/>
            <person name="Wang S."/>
            <person name="Wang H."/>
            <person name="Wang A."/>
            <person name="Jiang F."/>
            <person name="Liu H."/>
            <person name="Zhao H."/>
            <person name="Xu D."/>
            <person name="Zhang Y."/>
        </authorList>
    </citation>
    <scope>NUCLEOTIDE SEQUENCE [LARGE SCALE GENOMIC DNA]</scope>
    <source>
        <strain evidence="2">cv. Yunnan</strain>
    </source>
</reference>
<comment type="caution">
    <text evidence="1">The sequence shown here is derived from an EMBL/GenBank/DDBJ whole genome shotgun (WGS) entry which is preliminary data.</text>
</comment>
<sequence>MSGYNSWGGASGNGSNMKCIIEKDEKRKLGEDENLNMNQPFYFFFKFVFYFLFVKVLIFSVDWTEGNSFQKKITILFGGGNESHGNQGGGATQRASALAALNSTFNAPGGGGKGPAAAKGSSAGSQRRAAVAALSGVLTDEKAKVDEPSPDSPVTILEKKRKIFIFVSTKENQNTVAKLITSMFNSLKGRIVQGRIYQEKEPPQFIAIFQPMVLVKGGLSSSYKSYIAEKGVDDETYSPDSASII</sequence>
<evidence type="ECO:0000313" key="2">
    <source>
        <dbReference type="Proteomes" id="UP001056120"/>
    </source>
</evidence>
<accession>A0ACB9KCZ3</accession>
<evidence type="ECO:0000313" key="1">
    <source>
        <dbReference type="EMBL" id="KAI3830148.1"/>
    </source>
</evidence>
<dbReference type="EMBL" id="CM042018">
    <property type="protein sequence ID" value="KAI3830148.1"/>
    <property type="molecule type" value="Genomic_DNA"/>
</dbReference>
<gene>
    <name evidence="1" type="ORF">L1987_04282</name>
</gene>
<reference evidence="1 2" key="2">
    <citation type="journal article" date="2022" name="Mol. Ecol. Resour.">
        <title>The genomes of chicory, endive, great burdock and yacon provide insights into Asteraceae paleo-polyploidization history and plant inulin production.</title>
        <authorList>
            <person name="Fan W."/>
            <person name="Wang S."/>
            <person name="Wang H."/>
            <person name="Wang A."/>
            <person name="Jiang F."/>
            <person name="Liu H."/>
            <person name="Zhao H."/>
            <person name="Xu D."/>
            <person name="Zhang Y."/>
        </authorList>
    </citation>
    <scope>NUCLEOTIDE SEQUENCE [LARGE SCALE GENOMIC DNA]</scope>
    <source>
        <strain evidence="2">cv. Yunnan</strain>
        <tissue evidence="1">Leaves</tissue>
    </source>
</reference>
<name>A0ACB9KCZ3_9ASTR</name>
<dbReference type="Proteomes" id="UP001056120">
    <property type="component" value="Linkage Group LG01"/>
</dbReference>
<protein>
    <submittedName>
        <fullName evidence="1">Uncharacterized protein</fullName>
    </submittedName>
</protein>
<proteinExistence type="predicted"/>
<keyword evidence="2" id="KW-1185">Reference proteome</keyword>